<dbReference type="Proteomes" id="UP000301751">
    <property type="component" value="Unassembled WGS sequence"/>
</dbReference>
<dbReference type="EMBL" id="BJCL01000010">
    <property type="protein sequence ID" value="GCL64533.1"/>
    <property type="molecule type" value="Genomic_DNA"/>
</dbReference>
<dbReference type="OrthoDB" id="8907267at2"/>
<keyword evidence="2" id="KW-1185">Reference proteome</keyword>
<evidence type="ECO:0000313" key="1">
    <source>
        <dbReference type="EMBL" id="GCL64533.1"/>
    </source>
</evidence>
<evidence type="ECO:0000313" key="2">
    <source>
        <dbReference type="Proteomes" id="UP000301751"/>
    </source>
</evidence>
<protein>
    <submittedName>
        <fullName evidence="1">Uncharacterized protein</fullName>
    </submittedName>
</protein>
<gene>
    <name evidence="1" type="ORF">AQPW35_36140</name>
</gene>
<organism evidence="1 2">
    <name type="scientific">Pseudaquabacterium pictum</name>
    <dbReference type="NCBI Taxonomy" id="2315236"/>
    <lineage>
        <taxon>Bacteria</taxon>
        <taxon>Pseudomonadati</taxon>
        <taxon>Pseudomonadota</taxon>
        <taxon>Betaproteobacteria</taxon>
        <taxon>Burkholderiales</taxon>
        <taxon>Sphaerotilaceae</taxon>
        <taxon>Pseudaquabacterium</taxon>
    </lineage>
</organism>
<name>A0A480AT20_9BURK</name>
<comment type="caution">
    <text evidence="1">The sequence shown here is derived from an EMBL/GenBank/DDBJ whole genome shotgun (WGS) entry which is preliminary data.</text>
</comment>
<accession>A0A480AT20</accession>
<dbReference type="RefSeq" id="WP_137734266.1">
    <property type="nucleotide sequence ID" value="NZ_BJCL01000010.1"/>
</dbReference>
<reference evidence="2" key="1">
    <citation type="submission" date="2019-03" db="EMBL/GenBank/DDBJ databases">
        <title>Aquabacterium pictum sp.nov., the first bacteriochlorophyll a-containing freshwater bacterium in the genus Aquabacterium of the class Betaproteobacteria.</title>
        <authorList>
            <person name="Hirose S."/>
            <person name="Tank M."/>
            <person name="Hara E."/>
            <person name="Tamaki H."/>
            <person name="Takaichi S."/>
            <person name="Haruta S."/>
            <person name="Hanada S."/>
        </authorList>
    </citation>
    <scope>NUCLEOTIDE SEQUENCE [LARGE SCALE GENOMIC DNA]</scope>
    <source>
        <strain evidence="2">W35</strain>
    </source>
</reference>
<dbReference type="AlphaFoldDB" id="A0A480AT20"/>
<proteinExistence type="predicted"/>
<sequence length="209" mass="22840">MSLRDYLVGLQASYDTVALRAPVATAGAQARLRAQATAVQALTHWCLQGAVPRVRQRMLVGTLRGATGAEAQALASWADAFARQIDGGMRLDAMSTQVQALAWRLRVKVNDARPWRNRLPSDPWDAGWALSAPAALRQLQTAWMPRRPTLVLADAADHAALRLALTALWQRHDQFRHPVRWLWVGAGADLPAVPGQLVARFGLVPVTPP</sequence>